<dbReference type="RefSeq" id="WP_249331244.1">
    <property type="nucleotide sequence ID" value="NZ_JACRSY010000002.1"/>
</dbReference>
<evidence type="ECO:0000313" key="1">
    <source>
        <dbReference type="EMBL" id="MBC8578179.1"/>
    </source>
</evidence>
<sequence length="75" mass="8795">MKVKSAVLLDKRLEQILTEMEMNNQQVKRLRKAKKKLFSKANPSTKQTLLEYEELESIERTIAVRTVYIQAINDT</sequence>
<evidence type="ECO:0000313" key="2">
    <source>
        <dbReference type="Proteomes" id="UP000655830"/>
    </source>
</evidence>
<accession>A0A926EDB2</accession>
<organism evidence="1 2">
    <name type="scientific">Zhenhengia yiwuensis</name>
    <dbReference type="NCBI Taxonomy" id="2763666"/>
    <lineage>
        <taxon>Bacteria</taxon>
        <taxon>Bacillati</taxon>
        <taxon>Bacillota</taxon>
        <taxon>Clostridia</taxon>
        <taxon>Lachnospirales</taxon>
        <taxon>Lachnospiraceae</taxon>
        <taxon>Zhenhengia</taxon>
    </lineage>
</organism>
<dbReference type="EMBL" id="JACRSY010000002">
    <property type="protein sequence ID" value="MBC8578179.1"/>
    <property type="molecule type" value="Genomic_DNA"/>
</dbReference>
<name>A0A926EDB2_9FIRM</name>
<reference evidence="1" key="1">
    <citation type="submission" date="2020-08" db="EMBL/GenBank/DDBJ databases">
        <title>Genome public.</title>
        <authorList>
            <person name="Liu C."/>
            <person name="Sun Q."/>
        </authorList>
    </citation>
    <scope>NUCLEOTIDE SEQUENCE</scope>
    <source>
        <strain evidence="1">NSJ-12</strain>
    </source>
</reference>
<dbReference type="AlphaFoldDB" id="A0A926EDB2"/>
<proteinExistence type="predicted"/>
<gene>
    <name evidence="1" type="ORF">H8718_01310</name>
</gene>
<keyword evidence="2" id="KW-1185">Reference proteome</keyword>
<dbReference type="Proteomes" id="UP000655830">
    <property type="component" value="Unassembled WGS sequence"/>
</dbReference>
<protein>
    <submittedName>
        <fullName evidence="1">Uncharacterized protein</fullName>
    </submittedName>
</protein>
<comment type="caution">
    <text evidence="1">The sequence shown here is derived from an EMBL/GenBank/DDBJ whole genome shotgun (WGS) entry which is preliminary data.</text>
</comment>